<accession>A0ABP6LJ76</accession>
<keyword evidence="2" id="KW-1185">Reference proteome</keyword>
<organism evidence="1 2">
    <name type="scientific">Streptomyces glomeratus</name>
    <dbReference type="NCBI Taxonomy" id="284452"/>
    <lineage>
        <taxon>Bacteria</taxon>
        <taxon>Bacillati</taxon>
        <taxon>Actinomycetota</taxon>
        <taxon>Actinomycetes</taxon>
        <taxon>Kitasatosporales</taxon>
        <taxon>Streptomycetaceae</taxon>
        <taxon>Streptomyces</taxon>
    </lineage>
</organism>
<protein>
    <submittedName>
        <fullName evidence="1">Uncharacterized protein</fullName>
    </submittedName>
</protein>
<dbReference type="Proteomes" id="UP001501532">
    <property type="component" value="Unassembled WGS sequence"/>
</dbReference>
<dbReference type="RefSeq" id="WP_234515274.1">
    <property type="nucleotide sequence ID" value="NZ_JAKEEB010000009.1"/>
</dbReference>
<sequence>MTLSFKASMVGPSRVGKTTLLTAVLAETESMLAGSGISLVLDETTEVRVRQNRKELRRAIESREFDAASLRGSQGKALYQVSLQAFGDSRPGIPFSILDYPGGWLDPAKRAQVPQAKESWAECERHITESLMLLVPVDAAVLMEAVTPAQRRAVADLLGLEDVEASARKWARARNRPEHRDEPAVLLLAPLKCEKYFDDNGGKGREAGRLRQLVREKYKTIVGAVQEEAKDRSVRVVYSPIDTYGCVDLMEAEWVEVDDDGDRTLDFRGHYRFREIPPEVRPKAAATVMRELCRCVVSGQDAAEQRRADAARGVYELALGRKLETKGFWGALDYYLFGEALANRSTRLSSQQIMADAARHQEELTAVLKRMAQRPADERVEEW</sequence>
<reference evidence="2" key="1">
    <citation type="journal article" date="2019" name="Int. J. Syst. Evol. Microbiol.">
        <title>The Global Catalogue of Microorganisms (GCM) 10K type strain sequencing project: providing services to taxonomists for standard genome sequencing and annotation.</title>
        <authorList>
            <consortium name="The Broad Institute Genomics Platform"/>
            <consortium name="The Broad Institute Genome Sequencing Center for Infectious Disease"/>
            <person name="Wu L."/>
            <person name="Ma J."/>
        </authorList>
    </citation>
    <scope>NUCLEOTIDE SEQUENCE [LARGE SCALE GENOMIC DNA]</scope>
    <source>
        <strain evidence="2">JCM 9091</strain>
    </source>
</reference>
<proteinExistence type="predicted"/>
<evidence type="ECO:0000313" key="2">
    <source>
        <dbReference type="Proteomes" id="UP001501532"/>
    </source>
</evidence>
<dbReference type="EMBL" id="BAAAUF010000022">
    <property type="protein sequence ID" value="GAA3047181.1"/>
    <property type="molecule type" value="Genomic_DNA"/>
</dbReference>
<gene>
    <name evidence="1" type="ORF">GCM10010448_32640</name>
</gene>
<name>A0ABP6LJ76_9ACTN</name>
<comment type="caution">
    <text evidence="1">The sequence shown here is derived from an EMBL/GenBank/DDBJ whole genome shotgun (WGS) entry which is preliminary data.</text>
</comment>
<evidence type="ECO:0000313" key="1">
    <source>
        <dbReference type="EMBL" id="GAA3047181.1"/>
    </source>
</evidence>